<dbReference type="InterPro" id="IPR012854">
    <property type="entry name" value="Cu_amine_oxidase-like_N"/>
</dbReference>
<name>A0A371P6B6_9BACL</name>
<accession>A0A371P6B6</accession>
<dbReference type="Pfam" id="PF07833">
    <property type="entry name" value="Cu_amine_oxidN1"/>
    <property type="match status" value="1"/>
</dbReference>
<comment type="caution">
    <text evidence="2">The sequence shown here is derived from an EMBL/GenBank/DDBJ whole genome shotgun (WGS) entry which is preliminary data.</text>
</comment>
<reference evidence="2 3" key="1">
    <citation type="submission" date="2018-08" db="EMBL/GenBank/DDBJ databases">
        <title>Paenibacillus sp. M4BSY-1, whole genome shotgun sequence.</title>
        <authorList>
            <person name="Tuo L."/>
        </authorList>
    </citation>
    <scope>NUCLEOTIDE SEQUENCE [LARGE SCALE GENOMIC DNA]</scope>
    <source>
        <strain evidence="2 3">M4BSY-1</strain>
    </source>
</reference>
<dbReference type="AlphaFoldDB" id="A0A371P6B6"/>
<dbReference type="Proteomes" id="UP000261905">
    <property type="component" value="Unassembled WGS sequence"/>
</dbReference>
<evidence type="ECO:0000259" key="1">
    <source>
        <dbReference type="Pfam" id="PF07833"/>
    </source>
</evidence>
<feature type="domain" description="Copper amine oxidase-like N-terminal" evidence="1">
    <location>
        <begin position="19"/>
        <end position="115"/>
    </location>
</feature>
<evidence type="ECO:0000313" key="3">
    <source>
        <dbReference type="Proteomes" id="UP000261905"/>
    </source>
</evidence>
<sequence>MMLSNYEAIYEAPVDASGKVTPIVREGRTLRPISALIGALGGTANWDNTERKVTIQLNGNTVDVWIDKKNAVVNGIANELEVSPTILNGRTMLPLRFVTENLGLEVLWDNENRIIAVYQPWFKRELIMDADIYSEFFPLLISEDVIPEKVAPISSKPITGYVEGYYPLETDGFKAQVPEAWTFMYSEVKYKTNPSDMYSIDTKATPTEEEYEFNPISEYMTSHGIYSKMRIVPYDQNIHHTDFLKRVIFNFKPNEFSPVSVSSSDYALMNKSYSDSIYDRSSWDLIVFKNDVCYILTSGHEINSAGIWPAEVHRSNIKNFRAQLEILYGSFEITNPNIVFTEVVKNYLPVSN</sequence>
<evidence type="ECO:0000313" key="2">
    <source>
        <dbReference type="EMBL" id="REK71493.1"/>
    </source>
</evidence>
<gene>
    <name evidence="2" type="ORF">DX130_21065</name>
</gene>
<dbReference type="EMBL" id="QUBQ01000005">
    <property type="protein sequence ID" value="REK71493.1"/>
    <property type="molecule type" value="Genomic_DNA"/>
</dbReference>
<dbReference type="SUPFAM" id="SSF55383">
    <property type="entry name" value="Copper amine oxidase, domain N"/>
    <property type="match status" value="1"/>
</dbReference>
<organism evidence="2 3">
    <name type="scientific">Paenibacillus paeoniae</name>
    <dbReference type="NCBI Taxonomy" id="2292705"/>
    <lineage>
        <taxon>Bacteria</taxon>
        <taxon>Bacillati</taxon>
        <taxon>Bacillota</taxon>
        <taxon>Bacilli</taxon>
        <taxon>Bacillales</taxon>
        <taxon>Paenibacillaceae</taxon>
        <taxon>Paenibacillus</taxon>
    </lineage>
</organism>
<dbReference type="InterPro" id="IPR036582">
    <property type="entry name" value="Mao_N_sf"/>
</dbReference>
<dbReference type="Gene3D" id="3.30.457.10">
    <property type="entry name" value="Copper amine oxidase-like, N-terminal domain"/>
    <property type="match status" value="1"/>
</dbReference>
<proteinExistence type="predicted"/>
<protein>
    <submittedName>
        <fullName evidence="2">Copper amine oxidase N-terminal domain-containing protein</fullName>
    </submittedName>
</protein>
<keyword evidence="3" id="KW-1185">Reference proteome</keyword>